<evidence type="ECO:0000313" key="2">
    <source>
        <dbReference type="Proteomes" id="UP001140066"/>
    </source>
</evidence>
<proteinExistence type="predicted"/>
<organism evidence="1 2">
    <name type="scientific">Coemansia linderi</name>
    <dbReference type="NCBI Taxonomy" id="2663919"/>
    <lineage>
        <taxon>Eukaryota</taxon>
        <taxon>Fungi</taxon>
        <taxon>Fungi incertae sedis</taxon>
        <taxon>Zoopagomycota</taxon>
        <taxon>Kickxellomycotina</taxon>
        <taxon>Kickxellomycetes</taxon>
        <taxon>Kickxellales</taxon>
        <taxon>Kickxellaceae</taxon>
        <taxon>Coemansia</taxon>
    </lineage>
</organism>
<sequence>MAGIILESGVVLVPLACAALYLIISSNMLLFVFATVTATVGFAVYRLRYHYSSGARGDLVVRTKDAAGSVTAAAASPKTRTKKKAKKNASRKAAEPEPDHSSGGEFDEIVQDAQRHCDVDSEVVERSGALLAAAVTPEKTKYDMELYGSALSYDHRCFYICGRPTWVLAVDFDYWRVPIPPSLGKVDQITDTWRRVLLQYKAAGFNAVRIRFHWGFHSPSKGKYDFTGCRDVNRLLLLCEELGILVIACLGPFIGDDVQGGGYPFWLIQRDHIRLRHLSASGVKIWDDRFAAAEGEWYDQLISMLVGHEVMTKSVRGRGCIIMVQLENHLGVRGALELPLALQDETRLLARMARERVIRAPLVTNNLRWPDDFTSFTARTWAAVEKKLRSYRIIKGAYHSDISGFTVRDVASQPVDLDAVARVTKGDNAPMAALELYKPNDESETGSFGRQAEAAISQGLSVLSLPAYFSMGSWGNLDSPLRCWQGSSGYSAVSSDGSLSADARSTRLVLHIARAFELQVASSDSVSSRPWIARASRPTVRGISVSGLPADAVRVRRQWEVAATTKTPMNEQQGKCDSDEDQLQTTLATYVDGQSAIVAESELAFLFTLAGAPAITKGHSFALTGTLGPRQRGIFISNLIVGSKGSGQLSLVAASKEIYTRVALALGAEVWVCAEESSQEGQLFFDGECKVSGHAEVEIVDVDHAKDHKFSFVIPKPGPGVATVTGESGATVHIVLLAQSDLDTLVVDYGSFDYEKAKHDGATGAMPAAAWGADGTLMASHGSVELVQTRGNATSRVVVVSRLQPQGCTGMRVLEDSSDSAYHGHRFIWHYVADTSEQPDDTCMEVSVRGLERRITNWDTLPWKLLPTMADLETMDEINLMSWQRDLGTFAYQATDIGFNASHVLHRCQVRLKPQHLTASTIKLQLNVRHRCTVWVNGINMSGHETFHEPSAEPGSLAACIESMRNAGAACGPDRWGGTATYDVTKAINISAADDEDGALNEVIVVIESYGLGTQADGANDARAPRGLLAAYWHGFNLIGEDHDDSEIHDHSHDKRTEQLKIRWEICGVDVTQLQQPYGSSGFPDEGTQAGWQPTVEHPFAPQGWSTRLNVDVNVGVQWWRWKMEPANEHRDEPVYLTVSGKVVAYVWVNGLLLAKHRASTKPSSVLLRGGLYNGAQQAPVAADEVVVMLYGWADDADTSAAGGSSAVVAELSINDSRGLLALDS</sequence>
<dbReference type="EMBL" id="JANBUK010000035">
    <property type="protein sequence ID" value="KAJ2792334.1"/>
    <property type="molecule type" value="Genomic_DNA"/>
</dbReference>
<name>A0ACC1KPB3_9FUNG</name>
<keyword evidence="2" id="KW-1185">Reference proteome</keyword>
<evidence type="ECO:0000313" key="1">
    <source>
        <dbReference type="EMBL" id="KAJ2792334.1"/>
    </source>
</evidence>
<reference evidence="1" key="1">
    <citation type="submission" date="2022-07" db="EMBL/GenBank/DDBJ databases">
        <title>Phylogenomic reconstructions and comparative analyses of Kickxellomycotina fungi.</title>
        <authorList>
            <person name="Reynolds N.K."/>
            <person name="Stajich J.E."/>
            <person name="Barry K."/>
            <person name="Grigoriev I.V."/>
            <person name="Crous P."/>
            <person name="Smith M.E."/>
        </authorList>
    </citation>
    <scope>NUCLEOTIDE SEQUENCE</scope>
    <source>
        <strain evidence="1">BCRC 34191</strain>
    </source>
</reference>
<comment type="caution">
    <text evidence="1">The sequence shown here is derived from an EMBL/GenBank/DDBJ whole genome shotgun (WGS) entry which is preliminary data.</text>
</comment>
<gene>
    <name evidence="1" type="ORF">GGI18_000484</name>
</gene>
<accession>A0ACC1KPB3</accession>
<protein>
    <submittedName>
        <fullName evidence="1">Uncharacterized protein</fullName>
    </submittedName>
</protein>
<dbReference type="Proteomes" id="UP001140066">
    <property type="component" value="Unassembled WGS sequence"/>
</dbReference>